<comment type="caution">
    <text evidence="3">The sequence shown here is derived from an EMBL/GenBank/DDBJ whole genome shotgun (WGS) entry which is preliminary data.</text>
</comment>
<organism evidence="3 4">
    <name type="scientific">Paracerasibacillus soli</name>
    <dbReference type="NCBI Taxonomy" id="480284"/>
    <lineage>
        <taxon>Bacteria</taxon>
        <taxon>Bacillati</taxon>
        <taxon>Bacillota</taxon>
        <taxon>Bacilli</taxon>
        <taxon>Bacillales</taxon>
        <taxon>Bacillaceae</taxon>
        <taxon>Paracerasibacillus</taxon>
    </lineage>
</organism>
<feature type="compositionally biased region" description="Acidic residues" evidence="1">
    <location>
        <begin position="103"/>
        <end position="119"/>
    </location>
</feature>
<keyword evidence="2" id="KW-0812">Transmembrane</keyword>
<evidence type="ECO:0000256" key="1">
    <source>
        <dbReference type="SAM" id="MobiDB-lite"/>
    </source>
</evidence>
<feature type="compositionally biased region" description="Basic and acidic residues" evidence="1">
    <location>
        <begin position="59"/>
        <end position="73"/>
    </location>
</feature>
<evidence type="ECO:0000256" key="2">
    <source>
        <dbReference type="SAM" id="Phobius"/>
    </source>
</evidence>
<sequence length="148" mass="17108">MFFKKTKQNTNIVFKLLIVTYLVGLCVHQVTLPTYAYFDSQTVVETTIDIVDTFEQVDSDEHPATRDVETKEDFDTEEKSEEDEPVDKQEEIADESNEVRAEEIDDETVTDDEVGEENSDVTVEKEEREIDEAPMLNNRVIDNEMKYG</sequence>
<dbReference type="Proteomes" id="UP001275315">
    <property type="component" value="Unassembled WGS sequence"/>
</dbReference>
<proteinExistence type="predicted"/>
<protein>
    <submittedName>
        <fullName evidence="3">Uncharacterized protein</fullName>
    </submittedName>
</protein>
<gene>
    <name evidence="3" type="ORF">RWD45_12920</name>
</gene>
<feature type="compositionally biased region" description="Acidic residues" evidence="1">
    <location>
        <begin position="74"/>
        <end position="85"/>
    </location>
</feature>
<evidence type="ECO:0000313" key="4">
    <source>
        <dbReference type="Proteomes" id="UP001275315"/>
    </source>
</evidence>
<keyword evidence="2" id="KW-0472">Membrane</keyword>
<dbReference type="RefSeq" id="WP_320380098.1">
    <property type="nucleotide sequence ID" value="NZ_JAWDIQ010000002.1"/>
</dbReference>
<name>A0ABU5CTX7_9BACI</name>
<evidence type="ECO:0000313" key="3">
    <source>
        <dbReference type="EMBL" id="MDY0409302.1"/>
    </source>
</evidence>
<reference evidence="3 4" key="1">
    <citation type="submission" date="2023-10" db="EMBL/GenBank/DDBJ databases">
        <title>Virgibacillus soli CC-YMP-6 genome.</title>
        <authorList>
            <person name="Miliotis G."/>
            <person name="Sengupta P."/>
            <person name="Hameed A."/>
            <person name="Chuvochina M."/>
            <person name="Mcdonagh F."/>
            <person name="Simpson A.C."/>
            <person name="Singh N.K."/>
            <person name="Rekha P.D."/>
            <person name="Raman K."/>
            <person name="Hugenholtz P."/>
            <person name="Venkateswaran K."/>
        </authorList>
    </citation>
    <scope>NUCLEOTIDE SEQUENCE [LARGE SCALE GENOMIC DNA]</scope>
    <source>
        <strain evidence="3 4">CC-YMP-6</strain>
    </source>
</reference>
<feature type="transmembrane region" description="Helical" evidence="2">
    <location>
        <begin position="12"/>
        <end position="38"/>
    </location>
</feature>
<dbReference type="EMBL" id="JAWDIQ010000002">
    <property type="protein sequence ID" value="MDY0409302.1"/>
    <property type="molecule type" value="Genomic_DNA"/>
</dbReference>
<feature type="region of interest" description="Disordered" evidence="1">
    <location>
        <begin position="55"/>
        <end position="148"/>
    </location>
</feature>
<keyword evidence="2" id="KW-1133">Transmembrane helix</keyword>
<keyword evidence="4" id="KW-1185">Reference proteome</keyword>
<accession>A0ABU5CTX7</accession>
<feature type="compositionally biased region" description="Basic and acidic residues" evidence="1">
    <location>
        <begin position="86"/>
        <end position="102"/>
    </location>
</feature>